<sequence length="113" mass="13218">MLTVDPPLPRVARWIPPPTKLEGFTRDRSPPGERRLFHLLTLAILPRRGPRRHTLTAALEVLLEKQYICQADRELASSPKVDIMAKIHYKDKWMDEYYADFTQKFRATDNSRS</sequence>
<dbReference type="EMBL" id="JBBWWR010000016">
    <property type="protein sequence ID" value="KAK8947656.1"/>
    <property type="molecule type" value="Genomic_DNA"/>
</dbReference>
<organism evidence="1 2">
    <name type="scientific">Platanthera guangdongensis</name>
    <dbReference type="NCBI Taxonomy" id="2320717"/>
    <lineage>
        <taxon>Eukaryota</taxon>
        <taxon>Viridiplantae</taxon>
        <taxon>Streptophyta</taxon>
        <taxon>Embryophyta</taxon>
        <taxon>Tracheophyta</taxon>
        <taxon>Spermatophyta</taxon>
        <taxon>Magnoliopsida</taxon>
        <taxon>Liliopsida</taxon>
        <taxon>Asparagales</taxon>
        <taxon>Orchidaceae</taxon>
        <taxon>Orchidoideae</taxon>
        <taxon>Orchideae</taxon>
        <taxon>Orchidinae</taxon>
        <taxon>Platanthera</taxon>
    </lineage>
</organism>
<proteinExistence type="predicted"/>
<dbReference type="Proteomes" id="UP001412067">
    <property type="component" value="Unassembled WGS sequence"/>
</dbReference>
<evidence type="ECO:0000313" key="2">
    <source>
        <dbReference type="Proteomes" id="UP001412067"/>
    </source>
</evidence>
<gene>
    <name evidence="1" type="ORF">KSP40_PGU009363</name>
</gene>
<reference evidence="1 2" key="1">
    <citation type="journal article" date="2022" name="Nat. Plants">
        <title>Genomes of leafy and leafless Platanthera orchids illuminate the evolution of mycoheterotrophy.</title>
        <authorList>
            <person name="Li M.H."/>
            <person name="Liu K.W."/>
            <person name="Li Z."/>
            <person name="Lu H.C."/>
            <person name="Ye Q.L."/>
            <person name="Zhang D."/>
            <person name="Wang J.Y."/>
            <person name="Li Y.F."/>
            <person name="Zhong Z.M."/>
            <person name="Liu X."/>
            <person name="Yu X."/>
            <person name="Liu D.K."/>
            <person name="Tu X.D."/>
            <person name="Liu B."/>
            <person name="Hao Y."/>
            <person name="Liao X.Y."/>
            <person name="Jiang Y.T."/>
            <person name="Sun W.H."/>
            <person name="Chen J."/>
            <person name="Chen Y.Q."/>
            <person name="Ai Y."/>
            <person name="Zhai J.W."/>
            <person name="Wu S.S."/>
            <person name="Zhou Z."/>
            <person name="Hsiao Y.Y."/>
            <person name="Wu W.L."/>
            <person name="Chen Y.Y."/>
            <person name="Lin Y.F."/>
            <person name="Hsu J.L."/>
            <person name="Li C.Y."/>
            <person name="Wang Z.W."/>
            <person name="Zhao X."/>
            <person name="Zhong W.Y."/>
            <person name="Ma X.K."/>
            <person name="Ma L."/>
            <person name="Huang J."/>
            <person name="Chen G.Z."/>
            <person name="Huang M.Z."/>
            <person name="Huang L."/>
            <person name="Peng D.H."/>
            <person name="Luo Y.B."/>
            <person name="Zou S.Q."/>
            <person name="Chen S.P."/>
            <person name="Lan S."/>
            <person name="Tsai W.C."/>
            <person name="Van de Peer Y."/>
            <person name="Liu Z.J."/>
        </authorList>
    </citation>
    <scope>NUCLEOTIDE SEQUENCE [LARGE SCALE GENOMIC DNA]</scope>
    <source>
        <strain evidence="1">Lor288</strain>
    </source>
</reference>
<protein>
    <submittedName>
        <fullName evidence="1">Uncharacterized protein</fullName>
    </submittedName>
</protein>
<name>A0ABR2LQE5_9ASPA</name>
<accession>A0ABR2LQE5</accession>
<evidence type="ECO:0000313" key="1">
    <source>
        <dbReference type="EMBL" id="KAK8947656.1"/>
    </source>
</evidence>
<comment type="caution">
    <text evidence="1">The sequence shown here is derived from an EMBL/GenBank/DDBJ whole genome shotgun (WGS) entry which is preliminary data.</text>
</comment>
<keyword evidence="2" id="KW-1185">Reference proteome</keyword>